<evidence type="ECO:0000313" key="3">
    <source>
        <dbReference type="Proteomes" id="UP000825729"/>
    </source>
</evidence>
<name>A0AAV7DZT2_ARIFI</name>
<accession>A0AAV7DZT2</accession>
<reference evidence="2 3" key="1">
    <citation type="submission" date="2021-07" db="EMBL/GenBank/DDBJ databases">
        <title>The Aristolochia fimbriata genome: insights into angiosperm evolution, floral development and chemical biosynthesis.</title>
        <authorList>
            <person name="Jiao Y."/>
        </authorList>
    </citation>
    <scope>NUCLEOTIDE SEQUENCE [LARGE SCALE GENOMIC DNA]</scope>
    <source>
        <strain evidence="2">IBCAS-2021</strain>
        <tissue evidence="2">Leaf</tissue>
    </source>
</reference>
<evidence type="ECO:0000313" key="2">
    <source>
        <dbReference type="EMBL" id="KAG9441898.1"/>
    </source>
</evidence>
<sequence>MSRSRAGRHKVSRTTQQFEAEKDDNHHARVHARTADNLVWSSHARRRRYLKQKPMSLEVVAEGAKSTPTSQLEVIIGQRRYRTVNEGHDGIRNGSRTEESDEGRRNVDG</sequence>
<feature type="compositionally biased region" description="Basic residues" evidence="1">
    <location>
        <begin position="1"/>
        <end position="12"/>
    </location>
</feature>
<organism evidence="2 3">
    <name type="scientific">Aristolochia fimbriata</name>
    <name type="common">White veined hardy Dutchman's pipe vine</name>
    <dbReference type="NCBI Taxonomy" id="158543"/>
    <lineage>
        <taxon>Eukaryota</taxon>
        <taxon>Viridiplantae</taxon>
        <taxon>Streptophyta</taxon>
        <taxon>Embryophyta</taxon>
        <taxon>Tracheophyta</taxon>
        <taxon>Spermatophyta</taxon>
        <taxon>Magnoliopsida</taxon>
        <taxon>Magnoliidae</taxon>
        <taxon>Piperales</taxon>
        <taxon>Aristolochiaceae</taxon>
        <taxon>Aristolochia</taxon>
    </lineage>
</organism>
<dbReference type="Proteomes" id="UP000825729">
    <property type="component" value="Unassembled WGS sequence"/>
</dbReference>
<dbReference type="AlphaFoldDB" id="A0AAV7DZT2"/>
<protein>
    <submittedName>
        <fullName evidence="2">Uncharacterized protein</fullName>
    </submittedName>
</protein>
<feature type="region of interest" description="Disordered" evidence="1">
    <location>
        <begin position="85"/>
        <end position="109"/>
    </location>
</feature>
<proteinExistence type="predicted"/>
<evidence type="ECO:0000256" key="1">
    <source>
        <dbReference type="SAM" id="MobiDB-lite"/>
    </source>
</evidence>
<comment type="caution">
    <text evidence="2">The sequence shown here is derived from an EMBL/GenBank/DDBJ whole genome shotgun (WGS) entry which is preliminary data.</text>
</comment>
<feature type="region of interest" description="Disordered" evidence="1">
    <location>
        <begin position="1"/>
        <end position="29"/>
    </location>
</feature>
<dbReference type="EMBL" id="JAINDJ010000007">
    <property type="protein sequence ID" value="KAG9441898.1"/>
    <property type="molecule type" value="Genomic_DNA"/>
</dbReference>
<keyword evidence="3" id="KW-1185">Reference proteome</keyword>
<gene>
    <name evidence="2" type="ORF">H6P81_017752</name>
</gene>